<protein>
    <submittedName>
        <fullName evidence="1">Uncharacterized protein</fullName>
    </submittedName>
</protein>
<dbReference type="Proteomes" id="UP000184386">
    <property type="component" value="Unassembled WGS sequence"/>
</dbReference>
<gene>
    <name evidence="1" type="ORF">SAMN02745136_04674</name>
</gene>
<dbReference type="AlphaFoldDB" id="A0A1M6ZUQ7"/>
<dbReference type="OrthoDB" id="1830797at2"/>
<dbReference type="EMBL" id="FRAC01000030">
    <property type="protein sequence ID" value="SHL34231.1"/>
    <property type="molecule type" value="Genomic_DNA"/>
</dbReference>
<dbReference type="STRING" id="1121322.SAMN02745136_04674"/>
<keyword evidence="2" id="KW-1185">Reference proteome</keyword>
<evidence type="ECO:0000313" key="2">
    <source>
        <dbReference type="Proteomes" id="UP000184386"/>
    </source>
</evidence>
<name>A0A1M6ZUQ7_9FIRM</name>
<sequence>MDNEVWDFYTGYEGEGEIQFIQILDSGNRNIIRIWDGYFDDIMDKIEPEASGWTGLAYCYNLVVGWYDESPWKIPNTIKALQQIKQTEKAEFRFQESKRVTEEICNLLSNAIDNDNVVYIARE</sequence>
<evidence type="ECO:0000313" key="1">
    <source>
        <dbReference type="EMBL" id="SHL34231.1"/>
    </source>
</evidence>
<proteinExistence type="predicted"/>
<reference evidence="1 2" key="1">
    <citation type="submission" date="2016-11" db="EMBL/GenBank/DDBJ databases">
        <authorList>
            <person name="Jaros S."/>
            <person name="Januszkiewicz K."/>
            <person name="Wedrychowicz H."/>
        </authorList>
    </citation>
    <scope>NUCLEOTIDE SEQUENCE [LARGE SCALE GENOMIC DNA]</scope>
    <source>
        <strain evidence="1 2">DSM 15929</strain>
    </source>
</reference>
<organism evidence="1 2">
    <name type="scientific">Anaerocolumna jejuensis DSM 15929</name>
    <dbReference type="NCBI Taxonomy" id="1121322"/>
    <lineage>
        <taxon>Bacteria</taxon>
        <taxon>Bacillati</taxon>
        <taxon>Bacillota</taxon>
        <taxon>Clostridia</taxon>
        <taxon>Lachnospirales</taxon>
        <taxon>Lachnospiraceae</taxon>
        <taxon>Anaerocolumna</taxon>
    </lineage>
</organism>
<accession>A0A1M6ZUQ7</accession>
<dbReference type="RefSeq" id="WP_073279450.1">
    <property type="nucleotide sequence ID" value="NZ_FRAC01000030.1"/>
</dbReference>